<dbReference type="Gene3D" id="3.40.50.300">
    <property type="entry name" value="P-loop containing nucleotide triphosphate hydrolases"/>
    <property type="match status" value="1"/>
</dbReference>
<evidence type="ECO:0000256" key="1">
    <source>
        <dbReference type="ARBA" id="ARBA00022448"/>
    </source>
</evidence>
<evidence type="ECO:0000259" key="10">
    <source>
        <dbReference type="PROSITE" id="PS50893"/>
    </source>
</evidence>
<gene>
    <name evidence="11" type="ORF">HMPREF9102_1730</name>
</gene>
<evidence type="ECO:0000313" key="11">
    <source>
        <dbReference type="EMBL" id="EGS36950.1"/>
    </source>
</evidence>
<dbReference type="Pfam" id="PF08402">
    <property type="entry name" value="TOBE_2"/>
    <property type="match status" value="1"/>
</dbReference>
<keyword evidence="7" id="KW-0408">Iron</keyword>
<dbReference type="InterPro" id="IPR027417">
    <property type="entry name" value="P-loop_NTPase"/>
</dbReference>
<evidence type="ECO:0000256" key="4">
    <source>
        <dbReference type="ARBA" id="ARBA00022741"/>
    </source>
</evidence>
<evidence type="ECO:0000313" key="12">
    <source>
        <dbReference type="Proteomes" id="UP000006035"/>
    </source>
</evidence>
<dbReference type="InterPro" id="IPR050093">
    <property type="entry name" value="ABC_SmlMolc_Importer"/>
</dbReference>
<keyword evidence="12" id="KW-1185">Reference proteome</keyword>
<dbReference type="InterPro" id="IPR003593">
    <property type="entry name" value="AAA+_ATPase"/>
</dbReference>
<name>A0ABP2L9Q0_9LACO</name>
<keyword evidence="6" id="KW-1278">Translocase</keyword>
<evidence type="ECO:0000256" key="8">
    <source>
        <dbReference type="ARBA" id="ARBA00023065"/>
    </source>
</evidence>
<accession>A0ABP2L9Q0</accession>
<dbReference type="Pfam" id="PF00005">
    <property type="entry name" value="ABC_tran"/>
    <property type="match status" value="1"/>
</dbReference>
<dbReference type="EMBL" id="AFTL01000014">
    <property type="protein sequence ID" value="EGS36950.1"/>
    <property type="molecule type" value="Genomic_DNA"/>
</dbReference>
<protein>
    <submittedName>
        <fullName evidence="11">ABC transporter, ATP-binding protein</fullName>
    </submittedName>
</protein>
<proteinExistence type="predicted"/>
<evidence type="ECO:0000256" key="6">
    <source>
        <dbReference type="ARBA" id="ARBA00022967"/>
    </source>
</evidence>
<dbReference type="PANTHER" id="PTHR42781">
    <property type="entry name" value="SPERMIDINE/PUTRESCINE IMPORT ATP-BINDING PROTEIN POTA"/>
    <property type="match status" value="1"/>
</dbReference>
<dbReference type="InterPro" id="IPR017871">
    <property type="entry name" value="ABC_transporter-like_CS"/>
</dbReference>
<keyword evidence="4" id="KW-0547">Nucleotide-binding</keyword>
<comment type="caution">
    <text evidence="11">The sequence shown here is derived from an EMBL/GenBank/DDBJ whole genome shotgun (WGS) entry which is preliminary data.</text>
</comment>
<keyword evidence="1" id="KW-0813">Transport</keyword>
<dbReference type="InterPro" id="IPR003439">
    <property type="entry name" value="ABC_transporter-like_ATP-bd"/>
</dbReference>
<feature type="domain" description="ABC transporter" evidence="10">
    <location>
        <begin position="3"/>
        <end position="233"/>
    </location>
</feature>
<evidence type="ECO:0000256" key="7">
    <source>
        <dbReference type="ARBA" id="ARBA00023004"/>
    </source>
</evidence>
<evidence type="ECO:0000256" key="3">
    <source>
        <dbReference type="ARBA" id="ARBA00022496"/>
    </source>
</evidence>
<dbReference type="RefSeq" id="WP_003712425.1">
    <property type="nucleotide sequence ID" value="NZ_AFTL01000014.1"/>
</dbReference>
<dbReference type="PROSITE" id="PS50893">
    <property type="entry name" value="ABC_TRANSPORTER_2"/>
    <property type="match status" value="1"/>
</dbReference>
<dbReference type="CDD" id="cd03259">
    <property type="entry name" value="ABC_Carb_Solutes_like"/>
    <property type="match status" value="1"/>
</dbReference>
<dbReference type="Proteomes" id="UP000006035">
    <property type="component" value="Unassembled WGS sequence"/>
</dbReference>
<evidence type="ECO:0000256" key="5">
    <source>
        <dbReference type="ARBA" id="ARBA00022840"/>
    </source>
</evidence>
<dbReference type="InterPro" id="IPR013611">
    <property type="entry name" value="Transp-assoc_OB_typ2"/>
</dbReference>
<dbReference type="InterPro" id="IPR015853">
    <property type="entry name" value="ABC_transpr_FbpC"/>
</dbReference>
<dbReference type="GO" id="GO:0005524">
    <property type="term" value="F:ATP binding"/>
    <property type="evidence" value="ECO:0007669"/>
    <property type="project" value="UniProtKB-KW"/>
</dbReference>
<reference evidence="11 12" key="1">
    <citation type="submission" date="2011-05" db="EMBL/GenBank/DDBJ databases">
        <authorList>
            <person name="Durkin A.S."/>
            <person name="Kim M."/>
            <person name="Radune D."/>
            <person name="Hostetler J."/>
            <person name="Torralba M."/>
            <person name="Gillis M."/>
            <person name="Methe B."/>
            <person name="Sutton G."/>
            <person name="Nelson K.E."/>
        </authorList>
    </citation>
    <scope>NUCLEOTIDE SEQUENCE [LARGE SCALE GENOMIC DNA]</scope>
    <source>
        <strain evidence="11 12">F0423</strain>
    </source>
</reference>
<evidence type="ECO:0000256" key="9">
    <source>
        <dbReference type="ARBA" id="ARBA00023136"/>
    </source>
</evidence>
<dbReference type="PANTHER" id="PTHR42781:SF4">
    <property type="entry name" value="SPERMIDINE_PUTRESCINE IMPORT ATP-BINDING PROTEIN POTA"/>
    <property type="match status" value="1"/>
</dbReference>
<dbReference type="SMART" id="SM00382">
    <property type="entry name" value="AAA"/>
    <property type="match status" value="1"/>
</dbReference>
<dbReference type="SUPFAM" id="SSF52540">
    <property type="entry name" value="P-loop containing nucleoside triphosphate hydrolases"/>
    <property type="match status" value="1"/>
</dbReference>
<sequence length="309" mass="35092">MFFEVKNLNKRYHHHEVIHQLSFSIHKGEILVVLGPSGCGKSTLLSCINGFEKVNGGKIILEQQDITTRLPEERNISTVFQTYSLFPNMTVRQNLSYGLKFKKLSKIDSIKLVNNMISLLQLESIADMSVTEISGGQQQRVALGRSLIVRPKLLLLDEPFSNLDANLRLRLRRELRKIQQQLKMTMIFVTHDQQEAFALGDKILLMNNGELQQLATSPEIYNNPANQFVLSFVGKVNHLGNNHYTRPEEITITSDPGGDGIITQSTFQGPTIDYQVKLHGKPYQVTCLNRGQVFSINERVTISYHEKEL</sequence>
<dbReference type="PROSITE" id="PS00211">
    <property type="entry name" value="ABC_TRANSPORTER_1"/>
    <property type="match status" value="1"/>
</dbReference>
<organism evidence="11 12">
    <name type="scientific">Limosilactobacillus oris F0423</name>
    <dbReference type="NCBI Taxonomy" id="944562"/>
    <lineage>
        <taxon>Bacteria</taxon>
        <taxon>Bacillati</taxon>
        <taxon>Bacillota</taxon>
        <taxon>Bacilli</taxon>
        <taxon>Lactobacillales</taxon>
        <taxon>Lactobacillaceae</taxon>
        <taxon>Limosilactobacillus</taxon>
    </lineage>
</organism>
<keyword evidence="5 11" id="KW-0067">ATP-binding</keyword>
<keyword evidence="8" id="KW-0406">Ion transport</keyword>
<keyword evidence="3" id="KW-0410">Iron transport</keyword>
<evidence type="ECO:0000256" key="2">
    <source>
        <dbReference type="ARBA" id="ARBA00022475"/>
    </source>
</evidence>
<keyword evidence="9" id="KW-0472">Membrane</keyword>
<keyword evidence="2" id="KW-1003">Cell membrane</keyword>